<dbReference type="RefSeq" id="WP_189654231.1">
    <property type="nucleotide sequence ID" value="NZ_BMRC01000064.1"/>
</dbReference>
<comment type="caution">
    <text evidence="1">The sequence shown here is derived from an EMBL/GenBank/DDBJ whole genome shotgun (WGS) entry which is preliminary data.</text>
</comment>
<organism evidence="1 2">
    <name type="scientific">Nonomuraea spiralis</name>
    <dbReference type="NCBI Taxonomy" id="46182"/>
    <lineage>
        <taxon>Bacteria</taxon>
        <taxon>Bacillati</taxon>
        <taxon>Actinomycetota</taxon>
        <taxon>Actinomycetes</taxon>
        <taxon>Streptosporangiales</taxon>
        <taxon>Streptosporangiaceae</taxon>
        <taxon>Nonomuraea</taxon>
    </lineage>
</organism>
<keyword evidence="2" id="KW-1185">Reference proteome</keyword>
<sequence>MLLGLGLIPLAQGVIAGLLGRAPGAFVLSHLGPGVASVLLGGLDPDPCGVDAFVD</sequence>
<reference evidence="1 2" key="1">
    <citation type="submission" date="2024-09" db="EMBL/GenBank/DDBJ databases">
        <authorList>
            <person name="Sun Q."/>
            <person name="Mori K."/>
        </authorList>
    </citation>
    <scope>NUCLEOTIDE SEQUENCE [LARGE SCALE GENOMIC DNA]</scope>
    <source>
        <strain evidence="1 2">CCM 3426</strain>
    </source>
</reference>
<evidence type="ECO:0000313" key="1">
    <source>
        <dbReference type="EMBL" id="MFB9208875.1"/>
    </source>
</evidence>
<evidence type="ECO:0000313" key="2">
    <source>
        <dbReference type="Proteomes" id="UP001589647"/>
    </source>
</evidence>
<dbReference type="EMBL" id="JBHMEI010000083">
    <property type="protein sequence ID" value="MFB9208875.1"/>
    <property type="molecule type" value="Genomic_DNA"/>
</dbReference>
<dbReference type="Proteomes" id="UP001589647">
    <property type="component" value="Unassembled WGS sequence"/>
</dbReference>
<protein>
    <submittedName>
        <fullName evidence="1">Uncharacterized protein</fullName>
    </submittedName>
</protein>
<proteinExistence type="predicted"/>
<accession>A0ABV5IWC9</accession>
<gene>
    <name evidence="1" type="ORF">ACFFV7_47365</name>
</gene>
<name>A0ABV5IWC9_9ACTN</name>